<proteinExistence type="predicted"/>
<sequence>MPNKPKKEKDSTKSAKTGKTGGKDGQENNEPEGSNRKTSGNSTPPTTQLLKGKQPGSQTPVKKEKRQSSSRFSLSNNRELQKLPAFKEPLLSSAGRSGLAGAPAQPPPGTPPPPKSPPAQTIPAAPILQQPGRASGVGE</sequence>
<dbReference type="Proteomes" id="UP000824540">
    <property type="component" value="Unassembled WGS sequence"/>
</dbReference>
<organism evidence="2 3">
    <name type="scientific">Albula glossodonta</name>
    <name type="common">roundjaw bonefish</name>
    <dbReference type="NCBI Taxonomy" id="121402"/>
    <lineage>
        <taxon>Eukaryota</taxon>
        <taxon>Metazoa</taxon>
        <taxon>Chordata</taxon>
        <taxon>Craniata</taxon>
        <taxon>Vertebrata</taxon>
        <taxon>Euteleostomi</taxon>
        <taxon>Actinopterygii</taxon>
        <taxon>Neopterygii</taxon>
        <taxon>Teleostei</taxon>
        <taxon>Albuliformes</taxon>
        <taxon>Albulidae</taxon>
        <taxon>Albula</taxon>
    </lineage>
</organism>
<feature type="compositionally biased region" description="Polar residues" evidence="1">
    <location>
        <begin position="36"/>
        <end position="60"/>
    </location>
</feature>
<evidence type="ECO:0000256" key="1">
    <source>
        <dbReference type="SAM" id="MobiDB-lite"/>
    </source>
</evidence>
<keyword evidence="3" id="KW-1185">Reference proteome</keyword>
<dbReference type="AlphaFoldDB" id="A0A8T2NZD3"/>
<comment type="caution">
    <text evidence="2">The sequence shown here is derived from an EMBL/GenBank/DDBJ whole genome shotgun (WGS) entry which is preliminary data.</text>
</comment>
<evidence type="ECO:0000313" key="3">
    <source>
        <dbReference type="Proteomes" id="UP000824540"/>
    </source>
</evidence>
<feature type="compositionally biased region" description="Pro residues" evidence="1">
    <location>
        <begin position="104"/>
        <end position="117"/>
    </location>
</feature>
<dbReference type="OrthoDB" id="7697586at2759"/>
<feature type="non-terminal residue" evidence="2">
    <location>
        <position position="1"/>
    </location>
</feature>
<feature type="compositionally biased region" description="Polar residues" evidence="1">
    <location>
        <begin position="69"/>
        <end position="78"/>
    </location>
</feature>
<evidence type="ECO:0000313" key="2">
    <source>
        <dbReference type="EMBL" id="KAG9344800.1"/>
    </source>
</evidence>
<reference evidence="2" key="1">
    <citation type="thesis" date="2021" institute="BYU ScholarsArchive" country="Provo, UT, USA">
        <title>Applications of and Algorithms for Genome Assembly and Genomic Analyses with an Emphasis on Marine Teleosts.</title>
        <authorList>
            <person name="Pickett B.D."/>
        </authorList>
    </citation>
    <scope>NUCLEOTIDE SEQUENCE</scope>
    <source>
        <strain evidence="2">HI-2016</strain>
    </source>
</reference>
<accession>A0A8T2NZD3</accession>
<feature type="compositionally biased region" description="Basic and acidic residues" evidence="1">
    <location>
        <begin position="1"/>
        <end position="13"/>
    </location>
</feature>
<feature type="region of interest" description="Disordered" evidence="1">
    <location>
        <begin position="1"/>
        <end position="139"/>
    </location>
</feature>
<gene>
    <name evidence="2" type="ORF">JZ751_010487</name>
</gene>
<name>A0A8T2NZD3_9TELE</name>
<dbReference type="EMBL" id="JAFBMS010000019">
    <property type="protein sequence ID" value="KAG9344800.1"/>
    <property type="molecule type" value="Genomic_DNA"/>
</dbReference>
<protein>
    <submittedName>
        <fullName evidence="2">Uncharacterized protein</fullName>
    </submittedName>
</protein>